<comment type="caution">
    <text evidence="1">The sequence shown here is derived from an EMBL/GenBank/DDBJ whole genome shotgun (WGS) entry which is preliminary data.</text>
</comment>
<gene>
    <name evidence="1" type="ORF">LEP1GSC179_1607</name>
</gene>
<name>A0A0E2BH10_9LEPT</name>
<accession>A0A0E2BH10</accession>
<proteinExistence type="predicted"/>
<dbReference type="EMBL" id="AHON02000027">
    <property type="protein sequence ID" value="EKO34683.1"/>
    <property type="molecule type" value="Genomic_DNA"/>
</dbReference>
<organism evidence="1 2">
    <name type="scientific">Leptospira santarosai str. MOR084</name>
    <dbReference type="NCBI Taxonomy" id="1049984"/>
    <lineage>
        <taxon>Bacteria</taxon>
        <taxon>Pseudomonadati</taxon>
        <taxon>Spirochaetota</taxon>
        <taxon>Spirochaetia</taxon>
        <taxon>Leptospirales</taxon>
        <taxon>Leptospiraceae</taxon>
        <taxon>Leptospira</taxon>
    </lineage>
</organism>
<sequence>MYFFTNPGGPNGKTQEFKSGTSFCVPKSKRGSNHCPKGKIEIIQSNFIGMNLIRGNRLTDLSFVFYFRRFYKIQR</sequence>
<dbReference type="Proteomes" id="UP000006329">
    <property type="component" value="Unassembled WGS sequence"/>
</dbReference>
<keyword evidence="2" id="KW-1185">Reference proteome</keyword>
<reference evidence="1" key="1">
    <citation type="submission" date="2012-10" db="EMBL/GenBank/DDBJ databases">
        <authorList>
            <person name="Harkins D.M."/>
            <person name="Durkin A.S."/>
            <person name="Brinkac L.M."/>
            <person name="Haft D.H."/>
            <person name="Selengut J.D."/>
            <person name="Sanka R."/>
            <person name="DePew J."/>
            <person name="Purushe J."/>
            <person name="Matthias M.A."/>
            <person name="Vinetz J.M."/>
            <person name="Sutton G.G."/>
            <person name="Nierman W.C."/>
            <person name="Fouts D.E."/>
        </authorList>
    </citation>
    <scope>NUCLEOTIDE SEQUENCE [LARGE SCALE GENOMIC DNA]</scope>
    <source>
        <strain evidence="1">MOR084</strain>
    </source>
</reference>
<evidence type="ECO:0000313" key="2">
    <source>
        <dbReference type="Proteomes" id="UP000006329"/>
    </source>
</evidence>
<dbReference type="AlphaFoldDB" id="A0A0E2BH10"/>
<protein>
    <submittedName>
        <fullName evidence="1">Uncharacterized protein</fullName>
    </submittedName>
</protein>
<evidence type="ECO:0000313" key="1">
    <source>
        <dbReference type="EMBL" id="EKO34683.1"/>
    </source>
</evidence>